<dbReference type="PANTHER" id="PTHR37423:SF2">
    <property type="entry name" value="MEMBRANE-BOUND LYTIC MUREIN TRANSGLYCOSYLASE C"/>
    <property type="match status" value="1"/>
</dbReference>
<keyword evidence="3" id="KW-1185">Reference proteome</keyword>
<sequence>MIGTEMTFKVDLTKQTEYDELLRQGELKEGLPEGALKLVMMIENRNNPNPTAVSPMGAQGLMQIMPANQKTLGVTDPNDPAQSISAAAALMGDAYRRYEGNIGAALADYNGGPRAAERYIKGEAMHPETTDYLRFAQDYLNGKASTYGNTIVDAGGIQAKGVAPSDAFQGDGGSLTDYITGLNEEDERKLQEEAKLYDLSVKDSISMGFASTVTNALFNVADREEDSNFVLSDSDYSNIATKFPQGLAAGQEARIRNSRSASDLANNINRISQENDFSSRMQHQTGISVAGHYAALFGAGMADPVALPLGTFGAAGRLVRGGGVVASSGRMAMEGAAGAGISSLAVQQADKGHVSSEELMMNLGAGAMFGAGLGALAGRSDVPGKVAMEEELMRTMQGRVDGSPEYSPRLVDTGSDGLAVNFNEARLTSTGSAGEIVGAGPTSVIAAANSWDESATTAVQAVRERRQSWYGSDLRKKLSGWADSEGVRLANSESKVARWVGSMWAGDAAGLGKQSARNVAVIKEQNKDLLNFEFIPAVRDAFESSLDTGAKLRYGAGMADAEQAAWSREVQLERFRHRMYRVSNEGSSKGYVSEAPAHVQRGAAALDSLYAKSKQMHLAADTEHAAQLKAMDSVGYIEQRPDYIKINKADPETREAFLSMVKDDYRAEATAKVNLIRKGREEWVLNQTAKVHAEAAAANAGGKPRYSAEQQQFLRDPGAHFDKYVNELSSKIHREMEVRASHWWENALRDPEARYQNSEASLITLAREMSGEWFTGRVVDEELVNSFQKTLTERWADTSRRELNMLNNRVVNGNELYLLDMFQHDVFSATVNTINDTSARVAFAKMGWKTEQDIADTLSALAHSGATPTEQNAAKAISDQLLNRGGSYDNNPLMQTMSNLTHSSMMGKLGINVLADLPTAISNLGVGGMMDALGTMGKHVIDGTLFVKNGRLTKLGSDLDFMTRGMMGHDYQLHMPRPTNADGFAMEAGGTLLRVSQRAANATNHLSGANIISKWIGEGVTQATNRRLHKALRTGKGISESRLADIGIHGKTAERIQKQFSEHSTSKDFGLDKWTDPLAREELISAAWRLNQQGSLARDSAGSLPEWTRNNVLGVLLSKFRAIGIKAQERILVRNLTLADGNMVAMMTAGLAWATFLAYARIHADAAVNKDGRKVLKERLTPIGMADMVTRMASVLGGSSEVTNLLQLMTGGAVHGSDTPLTGAVQVLPNFIGKVGEAATGNAEWSDAAGAGIQLLPGANTYQMLLLKKAIQE</sequence>
<organism evidence="2 3">
    <name type="scientific">Pectobacterium phage Arno160</name>
    <dbReference type="NCBI Taxonomy" id="2488835"/>
    <lineage>
        <taxon>Viruses</taxon>
        <taxon>Duplodnaviria</taxon>
        <taxon>Heunggongvirae</taxon>
        <taxon>Uroviricota</taxon>
        <taxon>Caudoviricetes</taxon>
        <taxon>Autographivirales</taxon>
        <taxon>Autonotataviridae</taxon>
        <taxon>Melnykvirinae</taxon>
        <taxon>Wanjuvirus</taxon>
        <taxon>Wanjuvirus arno160</taxon>
    </lineage>
</organism>
<dbReference type="EMBL" id="MK053931">
    <property type="protein sequence ID" value="AZF88102.2"/>
    <property type="molecule type" value="Genomic_DNA"/>
</dbReference>
<dbReference type="InterPro" id="IPR008258">
    <property type="entry name" value="Transglycosylase_SLT_dom_1"/>
</dbReference>
<dbReference type="CDD" id="cd00254">
    <property type="entry name" value="LT-like"/>
    <property type="match status" value="1"/>
</dbReference>
<gene>
    <name evidence="2" type="ORF">Arno160_gp40</name>
</gene>
<evidence type="ECO:0000313" key="3">
    <source>
        <dbReference type="Proteomes" id="UP000276370"/>
    </source>
</evidence>
<name>A0A3G8F4S9_9CAUD</name>
<feature type="domain" description="Transglycosylase SLT" evidence="1">
    <location>
        <begin position="22"/>
        <end position="123"/>
    </location>
</feature>
<dbReference type="Pfam" id="PF01464">
    <property type="entry name" value="SLT"/>
    <property type="match status" value="1"/>
</dbReference>
<dbReference type="SUPFAM" id="SSF53955">
    <property type="entry name" value="Lysozyme-like"/>
    <property type="match status" value="1"/>
</dbReference>
<accession>A0A3G8F4S9</accession>
<evidence type="ECO:0000313" key="2">
    <source>
        <dbReference type="EMBL" id="AZF88102.2"/>
    </source>
</evidence>
<protein>
    <submittedName>
        <fullName evidence="2">Internal core protein B</fullName>
    </submittedName>
</protein>
<dbReference type="Proteomes" id="UP000276370">
    <property type="component" value="Segment"/>
</dbReference>
<evidence type="ECO:0000259" key="1">
    <source>
        <dbReference type="Pfam" id="PF01464"/>
    </source>
</evidence>
<dbReference type="PANTHER" id="PTHR37423">
    <property type="entry name" value="SOLUBLE LYTIC MUREIN TRANSGLYCOSYLASE-RELATED"/>
    <property type="match status" value="1"/>
</dbReference>
<proteinExistence type="predicted"/>
<reference evidence="2" key="1">
    <citation type="submission" date="2018-10" db="EMBL/GenBank/DDBJ databases">
        <authorList>
            <person name="Shneider M.M."/>
            <person name="Kabilov M.R."/>
            <person name="Miroshnikov K.A."/>
        </authorList>
    </citation>
    <scope>NUCLEOTIDE SEQUENCE [LARGE SCALE GENOMIC DNA]</scope>
</reference>
<dbReference type="InterPro" id="IPR023346">
    <property type="entry name" value="Lysozyme-like_dom_sf"/>
</dbReference>
<dbReference type="Gene3D" id="1.10.530.10">
    <property type="match status" value="1"/>
</dbReference>